<dbReference type="Proteomes" id="UP000218887">
    <property type="component" value="Unassembled WGS sequence"/>
</dbReference>
<protein>
    <recommendedName>
        <fullName evidence="5">DUF1828 domain-containing protein</fullName>
    </recommendedName>
</protein>
<keyword evidence="4" id="KW-1185">Reference proteome</keyword>
<reference evidence="3 4" key="1">
    <citation type="submission" date="2017-08" db="EMBL/GenBank/DDBJ databases">
        <title>Virgibacillus indicus sp. nov. and Virgibacillus profoundi sp. nov, two moderately halophilic bacteria isolated from marine sediment by using the Microfluidic Streak Plate.</title>
        <authorList>
            <person name="Xu B."/>
            <person name="Hu B."/>
            <person name="Wang J."/>
            <person name="Zhu Y."/>
            <person name="Huang L."/>
            <person name="Du W."/>
            <person name="Huang Y."/>
        </authorList>
    </citation>
    <scope>NUCLEOTIDE SEQUENCE [LARGE SCALE GENOMIC DNA]</scope>
    <source>
        <strain evidence="3 4">IO3-P3-H5</strain>
    </source>
</reference>
<dbReference type="InterPro" id="IPR014960">
    <property type="entry name" value="DUF1828"/>
</dbReference>
<evidence type="ECO:0000259" key="1">
    <source>
        <dbReference type="Pfam" id="PF08861"/>
    </source>
</evidence>
<dbReference type="EMBL" id="NPOA01000023">
    <property type="protein sequence ID" value="PAV27675.1"/>
    <property type="molecule type" value="Genomic_DNA"/>
</dbReference>
<evidence type="ECO:0000259" key="2">
    <source>
        <dbReference type="Pfam" id="PF08862"/>
    </source>
</evidence>
<organism evidence="3 4">
    <name type="scientific">Virgibacillus profundi</name>
    <dbReference type="NCBI Taxonomy" id="2024555"/>
    <lineage>
        <taxon>Bacteria</taxon>
        <taxon>Bacillati</taxon>
        <taxon>Bacillota</taxon>
        <taxon>Bacilli</taxon>
        <taxon>Bacillales</taxon>
        <taxon>Bacillaceae</taxon>
        <taxon>Virgibacillus</taxon>
    </lineage>
</organism>
<comment type="caution">
    <text evidence="3">The sequence shown here is derived from an EMBL/GenBank/DDBJ whole genome shotgun (WGS) entry which is preliminary data.</text>
</comment>
<dbReference type="OrthoDB" id="1321863at2"/>
<gene>
    <name evidence="3" type="ORF">CIL05_20705</name>
</gene>
<proteinExistence type="predicted"/>
<dbReference type="Pfam" id="PF08861">
    <property type="entry name" value="DUF1828"/>
    <property type="match status" value="1"/>
</dbReference>
<evidence type="ECO:0008006" key="5">
    <source>
        <dbReference type="Google" id="ProtNLM"/>
    </source>
</evidence>
<dbReference type="InterPro" id="IPR014961">
    <property type="entry name" value="DUF1829"/>
</dbReference>
<feature type="domain" description="DUF1828" evidence="1">
    <location>
        <begin position="30"/>
        <end position="122"/>
    </location>
</feature>
<dbReference type="RefSeq" id="WP_095657446.1">
    <property type="nucleotide sequence ID" value="NZ_NPOA01000023.1"/>
</dbReference>
<name>A0A2A2I965_9BACI</name>
<accession>A0A2A2I965</accession>
<feature type="domain" description="DUF1829" evidence="2">
    <location>
        <begin position="160"/>
        <end position="245"/>
    </location>
</feature>
<evidence type="ECO:0000313" key="4">
    <source>
        <dbReference type="Proteomes" id="UP000218887"/>
    </source>
</evidence>
<evidence type="ECO:0000313" key="3">
    <source>
        <dbReference type="EMBL" id="PAV27675.1"/>
    </source>
</evidence>
<dbReference type="Pfam" id="PF08862">
    <property type="entry name" value="DUF1829"/>
    <property type="match status" value="1"/>
</dbReference>
<sequence length="255" mass="29794">MITDLKKLYNDWNKKSVKLEKFKEFIEIQTPFVDMHNDFIHLFFSENNNKFTLSDDGHVLSELSMLGVDVSNTKKRKDYFNTKLRVFGVDFDENTEELYVSFDDLSEYPQKQHNLIQCVIQISDMLLTSRNNVISIFTEEVKRFFDDNDILNTPDLGFNGKSGNQQNFDFVTPHRKEKKEKIIKAVNTPTSRNYQNTLFPFIDIQEVRADSEFYVLANDINLPVSDKFSTSLNNYGIKVLPWSDKSLIINTLKVI</sequence>
<dbReference type="AlphaFoldDB" id="A0A2A2I965"/>